<name>A0AA37WYY3_9RHOB</name>
<feature type="transmembrane region" description="Helical" evidence="1">
    <location>
        <begin position="733"/>
        <end position="753"/>
    </location>
</feature>
<evidence type="ECO:0000256" key="1">
    <source>
        <dbReference type="SAM" id="Phobius"/>
    </source>
</evidence>
<feature type="transmembrane region" description="Helical" evidence="1">
    <location>
        <begin position="6"/>
        <end position="24"/>
    </location>
</feature>
<organism evidence="2 3">
    <name type="scientific">Cypionkella aquatica</name>
    <dbReference type="NCBI Taxonomy" id="1756042"/>
    <lineage>
        <taxon>Bacteria</taxon>
        <taxon>Pseudomonadati</taxon>
        <taxon>Pseudomonadota</taxon>
        <taxon>Alphaproteobacteria</taxon>
        <taxon>Rhodobacterales</taxon>
        <taxon>Paracoccaceae</taxon>
        <taxon>Cypionkella</taxon>
    </lineage>
</organism>
<dbReference type="PANTHER" id="PTHR38434">
    <property type="entry name" value="BLL2549 PROTEIN"/>
    <property type="match status" value="1"/>
</dbReference>
<dbReference type="AlphaFoldDB" id="A0AA37WYY3"/>
<dbReference type="Proteomes" id="UP001157355">
    <property type="component" value="Unassembled WGS sequence"/>
</dbReference>
<feature type="transmembrane region" description="Helical" evidence="1">
    <location>
        <begin position="773"/>
        <end position="792"/>
    </location>
</feature>
<feature type="transmembrane region" description="Helical" evidence="1">
    <location>
        <begin position="210"/>
        <end position="232"/>
    </location>
</feature>
<feature type="transmembrane region" description="Helical" evidence="1">
    <location>
        <begin position="666"/>
        <end position="688"/>
    </location>
</feature>
<feature type="transmembrane region" description="Helical" evidence="1">
    <location>
        <begin position="530"/>
        <end position="552"/>
    </location>
</feature>
<feature type="transmembrane region" description="Helical" evidence="1">
    <location>
        <begin position="469"/>
        <end position="491"/>
    </location>
</feature>
<dbReference type="PANTHER" id="PTHR38434:SF1">
    <property type="entry name" value="BLL2549 PROTEIN"/>
    <property type="match status" value="1"/>
</dbReference>
<evidence type="ECO:0000313" key="2">
    <source>
        <dbReference type="EMBL" id="GLS85652.1"/>
    </source>
</evidence>
<feature type="transmembrane region" description="Helical" evidence="1">
    <location>
        <begin position="583"/>
        <end position="600"/>
    </location>
</feature>
<sequence length="926" mass="96217">MDGLLVLLGLVALAIPVAIVALLIGQAGLRRRVAELEQQLASHAARLQDMVDGAAGMPMVPTQPTRVIAEPQQSDVVLAEPAAVDAATADISAVVPQPTRPLTPWERATGGAKASEDAAAGVSAPVAAPKPAAGPSAVARLAEWLKANWVYAISAASLALAGVFFVQYGIENGLLPPGLRVLCGIAFGLCLIGAGEWLRRRSGDSEEVATAYLPSVFAGAGLVSMFAAVLSARLMYGLIGPQMAFVGHVATAVLALVLGWFYGPLLIAVGLLGAFAAPFVVNGGSGAAPWLYAYFAVIAALGLGVDTLRRWAWVSVLALVLGYAGGWLSMMAGAGVAGWVCLLLALAMMAVAIPERGLVPRQAGPSLLLAGLGSVRPPFPVLLAGGAALASALGLVLLAGAASGEAMLAFGGLTVMALAYVVWAEKAEGLADLGVIPAVGFWLMLAQIGSSHMPLKWDFLAAANRGAEVAAPLTISWLVGMAALISAAFAWRSRQEGVLALIQGAAAALVAPVVVAILALLWLPEVVIGAYPWALHVMAVAAGMVVLAVMFARGEDRRRPAYATLSALSLIALALFLVTTNTALTLALALLALVAAELDRRFKLPEMGWFIQAAVAVLGYRLLADPGLDWAFEAPLTQVLLAFVGVIAALVAAWRILPEGRVLPKGVLESAAAGLAAILANILITRWVLPEGAFGNYDTYWSISLNGLPWLVLMLMQIYRARLGGVLLRLRQAIAVVAGGLTLGALALAVGPFNPLFSSYAEDPGALVLGPMVLDTLLLAYGVPGLILLAAVWKLPGLGRRLQLGFLVVGLALLALYVGLEIRRFWQGDWLGAYGMKQGELYSYTLALMLLGAGLLYQAIARRSGSLRRVAMAVIGLTIAKVFLLDAAGLTGLTRVVSFLGLGLCLAGLAWLNRWAGEVSTQKRDT</sequence>
<keyword evidence="1" id="KW-0472">Membrane</keyword>
<dbReference type="Pfam" id="PF10101">
    <property type="entry name" value="DUF2339"/>
    <property type="match status" value="1"/>
</dbReference>
<feature type="transmembrane region" description="Helical" evidence="1">
    <location>
        <begin position="700"/>
        <end position="721"/>
    </location>
</feature>
<feature type="transmembrane region" description="Helical" evidence="1">
    <location>
        <begin position="287"/>
        <end position="305"/>
    </location>
</feature>
<feature type="transmembrane region" description="Helical" evidence="1">
    <location>
        <begin position="430"/>
        <end position="449"/>
    </location>
</feature>
<keyword evidence="1" id="KW-1133">Transmembrane helix</keyword>
<proteinExistence type="predicted"/>
<feature type="transmembrane region" description="Helical" evidence="1">
    <location>
        <begin position="179"/>
        <end position="198"/>
    </location>
</feature>
<feature type="transmembrane region" description="Helical" evidence="1">
    <location>
        <begin position="379"/>
        <end position="400"/>
    </location>
</feature>
<dbReference type="InterPro" id="IPR014600">
    <property type="entry name" value="UCP035905_mem"/>
</dbReference>
<feature type="transmembrane region" description="Helical" evidence="1">
    <location>
        <begin position="312"/>
        <end position="330"/>
    </location>
</feature>
<feature type="transmembrane region" description="Helical" evidence="1">
    <location>
        <begin position="336"/>
        <end position="358"/>
    </location>
</feature>
<feature type="transmembrane region" description="Helical" evidence="1">
    <location>
        <begin position="238"/>
        <end position="258"/>
    </location>
</feature>
<keyword evidence="1" id="KW-0812">Transmembrane</keyword>
<accession>A0AA37WYY3</accession>
<keyword evidence="3" id="KW-1185">Reference proteome</keyword>
<feature type="transmembrane region" description="Helical" evidence="1">
    <location>
        <begin position="498"/>
        <end position="524"/>
    </location>
</feature>
<dbReference type="PIRSF" id="PIRSF035905">
    <property type="entry name" value="UCP035905_mp"/>
    <property type="match status" value="1"/>
</dbReference>
<protein>
    <recommendedName>
        <fullName evidence="4">DUF2339 domain-containing protein</fullName>
    </recommendedName>
</protein>
<feature type="transmembrane region" description="Helical" evidence="1">
    <location>
        <begin position="636"/>
        <end position="654"/>
    </location>
</feature>
<dbReference type="EMBL" id="BSPP01000003">
    <property type="protein sequence ID" value="GLS85652.1"/>
    <property type="molecule type" value="Genomic_DNA"/>
</dbReference>
<feature type="transmembrane region" description="Helical" evidence="1">
    <location>
        <begin position="265"/>
        <end position="281"/>
    </location>
</feature>
<comment type="caution">
    <text evidence="2">The sequence shown here is derived from an EMBL/GenBank/DDBJ whole genome shotgun (WGS) entry which is preliminary data.</text>
</comment>
<dbReference type="InterPro" id="IPR019286">
    <property type="entry name" value="DUF2339_TM"/>
</dbReference>
<feature type="transmembrane region" description="Helical" evidence="1">
    <location>
        <begin position="149"/>
        <end position="167"/>
    </location>
</feature>
<feature type="transmembrane region" description="Helical" evidence="1">
    <location>
        <begin position="872"/>
        <end position="890"/>
    </location>
</feature>
<feature type="transmembrane region" description="Helical" evidence="1">
    <location>
        <begin position="896"/>
        <end position="916"/>
    </location>
</feature>
<dbReference type="RefSeq" id="WP_284323876.1">
    <property type="nucleotide sequence ID" value="NZ_BSPP01000003.1"/>
</dbReference>
<evidence type="ECO:0008006" key="4">
    <source>
        <dbReference type="Google" id="ProtNLM"/>
    </source>
</evidence>
<feature type="transmembrane region" description="Helical" evidence="1">
    <location>
        <begin position="406"/>
        <end position="423"/>
    </location>
</feature>
<gene>
    <name evidence="2" type="ORF">GCM10010873_06250</name>
</gene>
<feature type="transmembrane region" description="Helical" evidence="1">
    <location>
        <begin position="804"/>
        <end position="822"/>
    </location>
</feature>
<evidence type="ECO:0000313" key="3">
    <source>
        <dbReference type="Proteomes" id="UP001157355"/>
    </source>
</evidence>
<reference evidence="2 3" key="1">
    <citation type="journal article" date="2014" name="Int. J. Syst. Evol. Microbiol.">
        <title>Complete genome sequence of Corynebacterium casei LMG S-19264T (=DSM 44701T), isolated from a smear-ripened cheese.</title>
        <authorList>
            <consortium name="US DOE Joint Genome Institute (JGI-PGF)"/>
            <person name="Walter F."/>
            <person name="Albersmeier A."/>
            <person name="Kalinowski J."/>
            <person name="Ruckert C."/>
        </authorList>
    </citation>
    <scope>NUCLEOTIDE SEQUENCE [LARGE SCALE GENOMIC DNA]</scope>
    <source>
        <strain evidence="2 3">NBRC 111766</strain>
    </source>
</reference>
<feature type="transmembrane region" description="Helical" evidence="1">
    <location>
        <begin position="842"/>
        <end position="860"/>
    </location>
</feature>